<sequence length="86" mass="9540">MSPNRFMHIDAWPRPPPLVVVRLWPLKGAFVIPNRCLLTHFLFLRHIPFASPAFGSNTKLLVVAVLAFVSLFWFVGASSGVEALPG</sequence>
<evidence type="ECO:0008006" key="4">
    <source>
        <dbReference type="Google" id="ProtNLM"/>
    </source>
</evidence>
<keyword evidence="1" id="KW-0472">Membrane</keyword>
<dbReference type="Proteomes" id="UP000070544">
    <property type="component" value="Unassembled WGS sequence"/>
</dbReference>
<gene>
    <name evidence="2" type="ORF">M427DRAFT_52338</name>
</gene>
<name>A0A139ATM2_GONPJ</name>
<reference evidence="2 3" key="1">
    <citation type="journal article" date="2015" name="Genome Biol. Evol.">
        <title>Phylogenomic analyses indicate that early fungi evolved digesting cell walls of algal ancestors of land plants.</title>
        <authorList>
            <person name="Chang Y."/>
            <person name="Wang S."/>
            <person name="Sekimoto S."/>
            <person name="Aerts A.L."/>
            <person name="Choi C."/>
            <person name="Clum A."/>
            <person name="LaButti K.M."/>
            <person name="Lindquist E.A."/>
            <person name="Yee Ngan C."/>
            <person name="Ohm R.A."/>
            <person name="Salamov A.A."/>
            <person name="Grigoriev I.V."/>
            <person name="Spatafora J.W."/>
            <person name="Berbee M.L."/>
        </authorList>
    </citation>
    <scope>NUCLEOTIDE SEQUENCE [LARGE SCALE GENOMIC DNA]</scope>
    <source>
        <strain evidence="2 3">JEL478</strain>
    </source>
</reference>
<keyword evidence="1" id="KW-0812">Transmembrane</keyword>
<evidence type="ECO:0000256" key="1">
    <source>
        <dbReference type="SAM" id="Phobius"/>
    </source>
</evidence>
<proteinExistence type="predicted"/>
<evidence type="ECO:0000313" key="3">
    <source>
        <dbReference type="Proteomes" id="UP000070544"/>
    </source>
</evidence>
<dbReference type="EMBL" id="KQ965736">
    <property type="protein sequence ID" value="KXS20076.1"/>
    <property type="molecule type" value="Genomic_DNA"/>
</dbReference>
<evidence type="ECO:0000313" key="2">
    <source>
        <dbReference type="EMBL" id="KXS20076.1"/>
    </source>
</evidence>
<protein>
    <recommendedName>
        <fullName evidence="4">Transmembrane protein</fullName>
    </recommendedName>
</protein>
<keyword evidence="1" id="KW-1133">Transmembrane helix</keyword>
<keyword evidence="3" id="KW-1185">Reference proteome</keyword>
<accession>A0A139ATM2</accession>
<organism evidence="2 3">
    <name type="scientific">Gonapodya prolifera (strain JEL478)</name>
    <name type="common">Monoblepharis prolifera</name>
    <dbReference type="NCBI Taxonomy" id="1344416"/>
    <lineage>
        <taxon>Eukaryota</taxon>
        <taxon>Fungi</taxon>
        <taxon>Fungi incertae sedis</taxon>
        <taxon>Chytridiomycota</taxon>
        <taxon>Chytridiomycota incertae sedis</taxon>
        <taxon>Monoblepharidomycetes</taxon>
        <taxon>Monoblepharidales</taxon>
        <taxon>Gonapodyaceae</taxon>
        <taxon>Gonapodya</taxon>
    </lineage>
</organism>
<dbReference type="AlphaFoldDB" id="A0A139ATM2"/>
<feature type="transmembrane region" description="Helical" evidence="1">
    <location>
        <begin position="60"/>
        <end position="81"/>
    </location>
</feature>